<dbReference type="SMART" id="SM00132">
    <property type="entry name" value="LIM"/>
    <property type="match status" value="3"/>
</dbReference>
<dbReference type="PANTHER" id="PTHR24211:SF22">
    <property type="entry name" value="TESTIN"/>
    <property type="match status" value="1"/>
</dbReference>
<keyword evidence="9" id="KW-1185">Reference proteome</keyword>
<dbReference type="AlphaFoldDB" id="A0A6P8IH80"/>
<proteinExistence type="inferred from homology"/>
<evidence type="ECO:0000313" key="10">
    <source>
        <dbReference type="RefSeq" id="XP_031566131.1"/>
    </source>
</evidence>
<dbReference type="KEGG" id="aten:116301239"/>
<dbReference type="PANTHER" id="PTHR24211">
    <property type="entry name" value="LIM DOMAIN-CONTAINING PROTEIN"/>
    <property type="match status" value="1"/>
</dbReference>
<evidence type="ECO:0000256" key="4">
    <source>
        <dbReference type="ARBA" id="ARBA00022833"/>
    </source>
</evidence>
<feature type="domain" description="LIM zinc-binding" evidence="7">
    <location>
        <begin position="268"/>
        <end position="328"/>
    </location>
</feature>
<dbReference type="InterPro" id="IPR001781">
    <property type="entry name" value="Znf_LIM"/>
</dbReference>
<dbReference type="PROSITE" id="PS00478">
    <property type="entry name" value="LIM_DOMAIN_1"/>
    <property type="match status" value="1"/>
</dbReference>
<evidence type="ECO:0000256" key="6">
    <source>
        <dbReference type="PROSITE-ProRule" id="PRU00125"/>
    </source>
</evidence>
<dbReference type="FunFam" id="2.10.110.10:FF:000005">
    <property type="entry name" value="Testin isoform 1"/>
    <property type="match status" value="1"/>
</dbReference>
<reference evidence="10" key="1">
    <citation type="submission" date="2025-08" db="UniProtKB">
        <authorList>
            <consortium name="RefSeq"/>
        </authorList>
    </citation>
    <scope>IDENTIFICATION</scope>
    <source>
        <tissue evidence="10">Tentacle</tissue>
    </source>
</reference>
<gene>
    <name evidence="10" type="primary">LOC116301239</name>
</gene>
<dbReference type="FunCoup" id="A0A6P8IH80">
    <property type="interactions" value="1399"/>
</dbReference>
<dbReference type="Pfam" id="PF00412">
    <property type="entry name" value="LIM"/>
    <property type="match status" value="2"/>
</dbReference>
<sequence length="393" mass="45402">MSGKMDQQIDPLALYRPKKYVPLHERDAGAACLKCGPEGCEGGLDLHFWRKICKTCKCKPQDHDIKSSEEEAHRMVVGSLFNRDSTISHVRDYFDKLDRADKQVKTEYVKKFSWVPPGLNQATLVKYMDSLPPERRPMVGSEGAKYRRQQMVYQLPIHDHDENYCDNLTDAEREKMREFCKMRNDKSLGVGDIREKTVGTPKWECHRCGKGMANGEIAVFASRAGEEKCWHPGCFVCCMCNNLLVDLIYFYKEGNIYCGRHYAEQFKPRCAACDELIFSEQYTQAEDRNWHQRHFCCLECDKDLGGMLYVAKNGQPHCLECYDKFYAKSCNTCRKKIAADGQRIEHDGVFWHADEACFNCAYCRRNLLGQQFLKARDNVFCSVDCAKSHMNLP</sequence>
<dbReference type="SUPFAM" id="SSF57716">
    <property type="entry name" value="Glucocorticoid receptor-like (DNA-binding domain)"/>
    <property type="match status" value="2"/>
</dbReference>
<dbReference type="GeneID" id="116301239"/>
<evidence type="ECO:0000256" key="2">
    <source>
        <dbReference type="ARBA" id="ARBA00022723"/>
    </source>
</evidence>
<evidence type="ECO:0000313" key="9">
    <source>
        <dbReference type="Proteomes" id="UP000515163"/>
    </source>
</evidence>
<dbReference type="CDD" id="cd09027">
    <property type="entry name" value="PET"/>
    <property type="match status" value="1"/>
</dbReference>
<dbReference type="PROSITE" id="PS50023">
    <property type="entry name" value="LIM_DOMAIN_2"/>
    <property type="match status" value="2"/>
</dbReference>
<dbReference type="FunFam" id="2.10.110.10:FF:000035">
    <property type="entry name" value="prickle-like protein 2 isoform X1"/>
    <property type="match status" value="1"/>
</dbReference>
<dbReference type="Pfam" id="PF06297">
    <property type="entry name" value="PET"/>
    <property type="match status" value="1"/>
</dbReference>
<dbReference type="InterPro" id="IPR010442">
    <property type="entry name" value="PET_domain"/>
</dbReference>
<dbReference type="RefSeq" id="XP_031566131.1">
    <property type="nucleotide sequence ID" value="XM_031710271.1"/>
</dbReference>
<evidence type="ECO:0000259" key="7">
    <source>
        <dbReference type="PROSITE" id="PS50023"/>
    </source>
</evidence>
<comment type="similarity">
    <text evidence="1">Belongs to the prickle / espinas / testin family.</text>
</comment>
<keyword evidence="2 6" id="KW-0479">Metal-binding</keyword>
<name>A0A6P8IH80_ACTTE</name>
<dbReference type="InterPro" id="IPR047120">
    <property type="entry name" value="Pk/Esn/Tes"/>
</dbReference>
<dbReference type="PROSITE" id="PS51303">
    <property type="entry name" value="PET"/>
    <property type="match status" value="1"/>
</dbReference>
<evidence type="ECO:0000259" key="8">
    <source>
        <dbReference type="PROSITE" id="PS51303"/>
    </source>
</evidence>
<evidence type="ECO:0000256" key="5">
    <source>
        <dbReference type="ARBA" id="ARBA00023038"/>
    </source>
</evidence>
<dbReference type="CDD" id="cd09340">
    <property type="entry name" value="LIM1_Testin_like"/>
    <property type="match status" value="1"/>
</dbReference>
<dbReference type="GO" id="GO:0008270">
    <property type="term" value="F:zinc ion binding"/>
    <property type="evidence" value="ECO:0007669"/>
    <property type="project" value="InterPro"/>
</dbReference>
<evidence type="ECO:0000256" key="1">
    <source>
        <dbReference type="ARBA" id="ARBA00008268"/>
    </source>
</evidence>
<dbReference type="CDD" id="cd09341">
    <property type="entry name" value="LIM2_Testin_like"/>
    <property type="match status" value="1"/>
</dbReference>
<keyword evidence="3" id="KW-0677">Repeat</keyword>
<protein>
    <submittedName>
        <fullName evidence="10">Testin-like isoform X1</fullName>
    </submittedName>
</protein>
<organism evidence="9 10">
    <name type="scientific">Actinia tenebrosa</name>
    <name type="common">Australian red waratah sea anemone</name>
    <dbReference type="NCBI Taxonomy" id="6105"/>
    <lineage>
        <taxon>Eukaryota</taxon>
        <taxon>Metazoa</taxon>
        <taxon>Cnidaria</taxon>
        <taxon>Anthozoa</taxon>
        <taxon>Hexacorallia</taxon>
        <taxon>Actiniaria</taxon>
        <taxon>Actiniidae</taxon>
        <taxon>Actinia</taxon>
    </lineage>
</organism>
<feature type="domain" description="LIM zinc-binding" evidence="7">
    <location>
        <begin position="203"/>
        <end position="267"/>
    </location>
</feature>
<dbReference type="Gene3D" id="2.10.110.10">
    <property type="entry name" value="Cysteine Rich Protein"/>
    <property type="match status" value="3"/>
</dbReference>
<keyword evidence="5 6" id="KW-0440">LIM domain</keyword>
<dbReference type="InParanoid" id="A0A6P8IH80"/>
<dbReference type="Proteomes" id="UP000515163">
    <property type="component" value="Unplaced"/>
</dbReference>
<keyword evidence="4 6" id="KW-0862">Zinc</keyword>
<accession>A0A6P8IH80</accession>
<evidence type="ECO:0000256" key="3">
    <source>
        <dbReference type="ARBA" id="ARBA00022737"/>
    </source>
</evidence>
<dbReference type="OrthoDB" id="10069167at2759"/>
<feature type="domain" description="PET" evidence="8">
    <location>
        <begin position="93"/>
        <end position="200"/>
    </location>
</feature>